<dbReference type="PANTHER" id="PTHR30193">
    <property type="entry name" value="ABC TRANSPORTER PERMEASE PROTEIN"/>
    <property type="match status" value="1"/>
</dbReference>
<dbReference type="Proteomes" id="UP001527099">
    <property type="component" value="Unassembled WGS sequence"/>
</dbReference>
<keyword evidence="5 7" id="KW-1133">Transmembrane helix</keyword>
<evidence type="ECO:0000256" key="7">
    <source>
        <dbReference type="RuleBase" id="RU363032"/>
    </source>
</evidence>
<feature type="domain" description="ABC transmembrane type-1" evidence="8">
    <location>
        <begin position="87"/>
        <end position="299"/>
    </location>
</feature>
<gene>
    <name evidence="9" type="ORF">M5X19_00470</name>
</gene>
<dbReference type="InterPro" id="IPR035906">
    <property type="entry name" value="MetI-like_sf"/>
</dbReference>
<evidence type="ECO:0000256" key="6">
    <source>
        <dbReference type="ARBA" id="ARBA00023136"/>
    </source>
</evidence>
<organism evidence="9 10">
    <name type="scientific">Paenibacillus alginolyticus</name>
    <dbReference type="NCBI Taxonomy" id="59839"/>
    <lineage>
        <taxon>Bacteria</taxon>
        <taxon>Bacillati</taxon>
        <taxon>Bacillota</taxon>
        <taxon>Bacilli</taxon>
        <taxon>Bacillales</taxon>
        <taxon>Paenibacillaceae</taxon>
        <taxon>Paenibacillus</taxon>
    </lineage>
</organism>
<accession>A0ABT4G5H5</accession>
<comment type="subcellular location">
    <subcellularLocation>
        <location evidence="1 7">Cell membrane</location>
        <topology evidence="1 7">Multi-pass membrane protein</topology>
    </subcellularLocation>
</comment>
<evidence type="ECO:0000256" key="4">
    <source>
        <dbReference type="ARBA" id="ARBA00022692"/>
    </source>
</evidence>
<dbReference type="RefSeq" id="WP_268613317.1">
    <property type="nucleotide sequence ID" value="NZ_JAMDMX010000001.1"/>
</dbReference>
<keyword evidence="10" id="KW-1185">Reference proteome</keyword>
<feature type="transmembrane region" description="Helical" evidence="7">
    <location>
        <begin position="181"/>
        <end position="200"/>
    </location>
</feature>
<feature type="transmembrane region" description="Helical" evidence="7">
    <location>
        <begin position="124"/>
        <end position="145"/>
    </location>
</feature>
<comment type="similarity">
    <text evidence="7">Belongs to the binding-protein-dependent transport system permease family.</text>
</comment>
<dbReference type="Pfam" id="PF00528">
    <property type="entry name" value="BPD_transp_1"/>
    <property type="match status" value="1"/>
</dbReference>
<dbReference type="Gene3D" id="1.10.3720.10">
    <property type="entry name" value="MetI-like"/>
    <property type="match status" value="1"/>
</dbReference>
<proteinExistence type="inferred from homology"/>
<evidence type="ECO:0000313" key="9">
    <source>
        <dbReference type="EMBL" id="MCY9691407.1"/>
    </source>
</evidence>
<evidence type="ECO:0000313" key="10">
    <source>
        <dbReference type="Proteomes" id="UP001527099"/>
    </source>
</evidence>
<dbReference type="PROSITE" id="PS50928">
    <property type="entry name" value="ABC_TM1"/>
    <property type="match status" value="1"/>
</dbReference>
<dbReference type="SUPFAM" id="SSF161098">
    <property type="entry name" value="MetI-like"/>
    <property type="match status" value="1"/>
</dbReference>
<sequence>MQKIEASIDYHSIGRSYQRKRGKYKEYLWAYLFISAPILGFLLFAFIPLSFSVYVSFTQYSGYQTPVFQGADNYSRLLTKDPLFWKTLFNTFYSALGIPIGMVIALGIAMSLNQKIRGIQFFRTVFFLPTISSVVALTLLWKWMFNSEYGMLNYLLDLIGIHGPAWLSSERWAMPAMIIQGVWGGLGFHMVLYLAALQGVPKSLYESAEMDGANGWQRFLRITIPCISPTTLFILITSIIGAMQDFPRFQIMTEGGPNYSTTTIVYYLFQNAFRYMEMGYASAMAWVLGILIMMITLLNFWMSKRWVHYE</sequence>
<name>A0ABT4G5H5_9BACL</name>
<dbReference type="EMBL" id="JAMDMX010000001">
    <property type="protein sequence ID" value="MCY9691407.1"/>
    <property type="molecule type" value="Genomic_DNA"/>
</dbReference>
<dbReference type="PANTHER" id="PTHR30193:SF37">
    <property type="entry name" value="INNER MEMBRANE ABC TRANSPORTER PERMEASE PROTEIN YCJO"/>
    <property type="match status" value="1"/>
</dbReference>
<keyword evidence="3" id="KW-1003">Cell membrane</keyword>
<keyword evidence="4 7" id="KW-0812">Transmembrane</keyword>
<feature type="transmembrane region" description="Helical" evidence="7">
    <location>
        <begin position="92"/>
        <end position="112"/>
    </location>
</feature>
<keyword evidence="6 7" id="KW-0472">Membrane</keyword>
<reference evidence="9 10" key="1">
    <citation type="submission" date="2022-05" db="EMBL/GenBank/DDBJ databases">
        <title>Genome Sequencing of Bee-Associated Microbes.</title>
        <authorList>
            <person name="Dunlap C."/>
        </authorList>
    </citation>
    <scope>NUCLEOTIDE SEQUENCE [LARGE SCALE GENOMIC DNA]</scope>
    <source>
        <strain evidence="9 10">NRRL B-14421</strain>
    </source>
</reference>
<evidence type="ECO:0000256" key="1">
    <source>
        <dbReference type="ARBA" id="ARBA00004651"/>
    </source>
</evidence>
<evidence type="ECO:0000256" key="2">
    <source>
        <dbReference type="ARBA" id="ARBA00022448"/>
    </source>
</evidence>
<protein>
    <submittedName>
        <fullName evidence="9">Sugar ABC transporter permease</fullName>
    </submittedName>
</protein>
<feature type="transmembrane region" description="Helical" evidence="7">
    <location>
        <begin position="220"/>
        <end position="242"/>
    </location>
</feature>
<comment type="caution">
    <text evidence="9">The sequence shown here is derived from an EMBL/GenBank/DDBJ whole genome shotgun (WGS) entry which is preliminary data.</text>
</comment>
<evidence type="ECO:0000256" key="5">
    <source>
        <dbReference type="ARBA" id="ARBA00022989"/>
    </source>
</evidence>
<evidence type="ECO:0000256" key="3">
    <source>
        <dbReference type="ARBA" id="ARBA00022475"/>
    </source>
</evidence>
<dbReference type="InterPro" id="IPR000515">
    <property type="entry name" value="MetI-like"/>
</dbReference>
<dbReference type="CDD" id="cd06261">
    <property type="entry name" value="TM_PBP2"/>
    <property type="match status" value="1"/>
</dbReference>
<feature type="transmembrane region" description="Helical" evidence="7">
    <location>
        <begin position="283"/>
        <end position="302"/>
    </location>
</feature>
<evidence type="ECO:0000259" key="8">
    <source>
        <dbReference type="PROSITE" id="PS50928"/>
    </source>
</evidence>
<dbReference type="InterPro" id="IPR051393">
    <property type="entry name" value="ABC_transporter_permease"/>
</dbReference>
<keyword evidence="2 7" id="KW-0813">Transport</keyword>
<feature type="transmembrane region" description="Helical" evidence="7">
    <location>
        <begin position="28"/>
        <end position="51"/>
    </location>
</feature>